<evidence type="ECO:0000256" key="18">
    <source>
        <dbReference type="SAM" id="Phobius"/>
    </source>
</evidence>
<name>A0ABV9LJ13_9ACTN</name>
<organism evidence="21 22">
    <name type="scientific">Geodermatophilus arenarius</name>
    <dbReference type="NCBI Taxonomy" id="1137990"/>
    <lineage>
        <taxon>Bacteria</taxon>
        <taxon>Bacillati</taxon>
        <taxon>Actinomycetota</taxon>
        <taxon>Actinomycetes</taxon>
        <taxon>Geodermatophilales</taxon>
        <taxon>Geodermatophilaceae</taxon>
        <taxon>Geodermatophilus</taxon>
    </lineage>
</organism>
<evidence type="ECO:0000313" key="21">
    <source>
        <dbReference type="EMBL" id="MFC4693790.1"/>
    </source>
</evidence>
<evidence type="ECO:0000256" key="11">
    <source>
        <dbReference type="ARBA" id="ARBA00022777"/>
    </source>
</evidence>
<dbReference type="PANTHER" id="PTHR32309:SF13">
    <property type="entry name" value="FERRIC ENTEROBACTIN TRANSPORT PROTEIN FEPE"/>
    <property type="match status" value="1"/>
</dbReference>
<dbReference type="EMBL" id="JBHSGR010000009">
    <property type="protein sequence ID" value="MFC4693790.1"/>
    <property type="molecule type" value="Genomic_DNA"/>
</dbReference>
<dbReference type="RefSeq" id="WP_387988508.1">
    <property type="nucleotide sequence ID" value="NZ_JBHSGR010000009.1"/>
</dbReference>
<evidence type="ECO:0000256" key="6">
    <source>
        <dbReference type="ARBA" id="ARBA00022475"/>
    </source>
</evidence>
<evidence type="ECO:0000313" key="22">
    <source>
        <dbReference type="Proteomes" id="UP001596025"/>
    </source>
</evidence>
<keyword evidence="12" id="KW-0067">ATP-binding</keyword>
<protein>
    <recommendedName>
        <fullName evidence="5">non-specific protein-tyrosine kinase</fullName>
        <ecNumber evidence="5">2.7.10.2</ecNumber>
    </recommendedName>
</protein>
<reference evidence="22" key="1">
    <citation type="journal article" date="2019" name="Int. J. Syst. Evol. Microbiol.">
        <title>The Global Catalogue of Microorganisms (GCM) 10K type strain sequencing project: providing services to taxonomists for standard genome sequencing and annotation.</title>
        <authorList>
            <consortium name="The Broad Institute Genomics Platform"/>
            <consortium name="The Broad Institute Genome Sequencing Center for Infectious Disease"/>
            <person name="Wu L."/>
            <person name="Ma J."/>
        </authorList>
    </citation>
    <scope>NUCLEOTIDE SEQUENCE [LARGE SCALE GENOMIC DNA]</scope>
    <source>
        <strain evidence="22">CCUG 62763</strain>
    </source>
</reference>
<evidence type="ECO:0000256" key="9">
    <source>
        <dbReference type="ARBA" id="ARBA00022692"/>
    </source>
</evidence>
<evidence type="ECO:0000256" key="14">
    <source>
        <dbReference type="ARBA" id="ARBA00023136"/>
    </source>
</evidence>
<keyword evidence="14 18" id="KW-0472">Membrane</keyword>
<comment type="catalytic activity">
    <reaction evidence="16">
        <text>L-tyrosyl-[protein] + ATP = O-phospho-L-tyrosyl-[protein] + ADP + H(+)</text>
        <dbReference type="Rhea" id="RHEA:10596"/>
        <dbReference type="Rhea" id="RHEA-COMP:10136"/>
        <dbReference type="Rhea" id="RHEA-COMP:20101"/>
        <dbReference type="ChEBI" id="CHEBI:15378"/>
        <dbReference type="ChEBI" id="CHEBI:30616"/>
        <dbReference type="ChEBI" id="CHEBI:46858"/>
        <dbReference type="ChEBI" id="CHEBI:61978"/>
        <dbReference type="ChEBI" id="CHEBI:456216"/>
        <dbReference type="EC" id="2.7.10.2"/>
    </reaction>
</comment>
<feature type="transmembrane region" description="Helical" evidence="18">
    <location>
        <begin position="12"/>
        <end position="34"/>
    </location>
</feature>
<evidence type="ECO:0000259" key="19">
    <source>
        <dbReference type="Pfam" id="PF02706"/>
    </source>
</evidence>
<evidence type="ECO:0000256" key="1">
    <source>
        <dbReference type="ARBA" id="ARBA00004429"/>
    </source>
</evidence>
<keyword evidence="10" id="KW-0547">Nucleotide-binding</keyword>
<feature type="compositionally biased region" description="Polar residues" evidence="17">
    <location>
        <begin position="157"/>
        <end position="169"/>
    </location>
</feature>
<feature type="domain" description="AAA" evidence="20">
    <location>
        <begin position="273"/>
        <end position="397"/>
    </location>
</feature>
<keyword evidence="9 18" id="KW-0812">Transmembrane</keyword>
<comment type="caution">
    <text evidence="21">The sequence shown here is derived from an EMBL/GenBank/DDBJ whole genome shotgun (WGS) entry which is preliminary data.</text>
</comment>
<evidence type="ECO:0000256" key="13">
    <source>
        <dbReference type="ARBA" id="ARBA00022989"/>
    </source>
</evidence>
<evidence type="ECO:0000256" key="16">
    <source>
        <dbReference type="ARBA" id="ARBA00051245"/>
    </source>
</evidence>
<evidence type="ECO:0000256" key="15">
    <source>
        <dbReference type="ARBA" id="ARBA00023137"/>
    </source>
</evidence>
<evidence type="ECO:0000259" key="20">
    <source>
        <dbReference type="Pfam" id="PF13614"/>
    </source>
</evidence>
<evidence type="ECO:0000256" key="2">
    <source>
        <dbReference type="ARBA" id="ARBA00006683"/>
    </source>
</evidence>
<evidence type="ECO:0000256" key="8">
    <source>
        <dbReference type="ARBA" id="ARBA00022679"/>
    </source>
</evidence>
<evidence type="ECO:0000256" key="17">
    <source>
        <dbReference type="SAM" id="MobiDB-lite"/>
    </source>
</evidence>
<comment type="similarity">
    <text evidence="3">Belongs to the CpsD/CapB family.</text>
</comment>
<dbReference type="SUPFAM" id="SSF52540">
    <property type="entry name" value="P-loop containing nucleoside triphosphate hydrolases"/>
    <property type="match status" value="1"/>
</dbReference>
<dbReference type="Pfam" id="PF02706">
    <property type="entry name" value="Wzz"/>
    <property type="match status" value="1"/>
</dbReference>
<keyword evidence="13 18" id="KW-1133">Transmembrane helix</keyword>
<keyword evidence="7" id="KW-0997">Cell inner membrane</keyword>
<proteinExistence type="inferred from homology"/>
<dbReference type="EC" id="2.7.10.2" evidence="5"/>
<sequence>MSLREVLTVLRASSWLLILSLLAGGLAALGVSLLQKPTYTSTTQLFVSSTDLASASEVLQGSQFSQQRVASYASLITGQQLATRVVEQLGLPMSPEQLAAEVTATPVTDTVLIDVTVTDPSPQRAQQIADSIGAQFSSLVQELETTDPDAPSPVKVTVTQRPQVPTAPTSPKPVRNVALGLVVGLALGAGGAIARARLDRSVKDVEVLSELVSAPAVATIMRDQTLDKRHVIEQGSTGRAGEDFRRLRTNLQFLSVEKPPKAVMVSSAVAAEGKTTVVVNLAQVLADAGRQVVIVDADLRRPRVADYLGLVGDAGLTDLLASTASLEDVIQAYREGISVIAAGPIPPNPVELLGMTAMADLLEKLRAQNDFVLVDTPALLPVADASAVAPLTDGVLLSIRYGKTDSAQVARAVDDLERIGARTLGAILNMVPRRIADGAAQGYRTAWPNRHRGGSEGRHHRKLD</sequence>
<dbReference type="Pfam" id="PF13614">
    <property type="entry name" value="AAA_31"/>
    <property type="match status" value="1"/>
</dbReference>
<comment type="subcellular location">
    <subcellularLocation>
        <location evidence="1">Cell inner membrane</location>
        <topology evidence="1">Multi-pass membrane protein</topology>
    </subcellularLocation>
</comment>
<gene>
    <name evidence="21" type="ORF">ACFO3M_10380</name>
</gene>
<dbReference type="CDD" id="cd05387">
    <property type="entry name" value="BY-kinase"/>
    <property type="match status" value="1"/>
</dbReference>
<dbReference type="InterPro" id="IPR027417">
    <property type="entry name" value="P-loop_NTPase"/>
</dbReference>
<keyword evidence="11" id="KW-0418">Kinase</keyword>
<dbReference type="InterPro" id="IPR005702">
    <property type="entry name" value="Wzc-like_C"/>
</dbReference>
<evidence type="ECO:0000256" key="12">
    <source>
        <dbReference type="ARBA" id="ARBA00022840"/>
    </source>
</evidence>
<dbReference type="Gene3D" id="3.40.50.300">
    <property type="entry name" value="P-loop containing nucleotide triphosphate hydrolases"/>
    <property type="match status" value="1"/>
</dbReference>
<keyword evidence="22" id="KW-1185">Reference proteome</keyword>
<accession>A0ABV9LJ13</accession>
<comment type="similarity">
    <text evidence="4">Belongs to the etk/wzc family.</text>
</comment>
<keyword evidence="8 21" id="KW-0808">Transferase</keyword>
<keyword evidence="6" id="KW-1003">Cell membrane</keyword>
<feature type="region of interest" description="Disordered" evidence="17">
    <location>
        <begin position="145"/>
        <end position="171"/>
    </location>
</feature>
<evidence type="ECO:0000256" key="4">
    <source>
        <dbReference type="ARBA" id="ARBA00008883"/>
    </source>
</evidence>
<feature type="region of interest" description="Disordered" evidence="17">
    <location>
        <begin position="445"/>
        <end position="464"/>
    </location>
</feature>
<dbReference type="PANTHER" id="PTHR32309">
    <property type="entry name" value="TYROSINE-PROTEIN KINASE"/>
    <property type="match status" value="1"/>
</dbReference>
<dbReference type="InterPro" id="IPR003856">
    <property type="entry name" value="LPS_length_determ_N"/>
</dbReference>
<dbReference type="InterPro" id="IPR025669">
    <property type="entry name" value="AAA_dom"/>
</dbReference>
<feature type="domain" description="Polysaccharide chain length determinant N-terminal" evidence="19">
    <location>
        <begin position="2"/>
        <end position="89"/>
    </location>
</feature>
<evidence type="ECO:0000256" key="5">
    <source>
        <dbReference type="ARBA" id="ARBA00011903"/>
    </source>
</evidence>
<evidence type="ECO:0000256" key="7">
    <source>
        <dbReference type="ARBA" id="ARBA00022519"/>
    </source>
</evidence>
<keyword evidence="15" id="KW-0829">Tyrosine-protein kinase</keyword>
<dbReference type="InterPro" id="IPR050445">
    <property type="entry name" value="Bact_polysacc_biosynth/exp"/>
</dbReference>
<evidence type="ECO:0000256" key="10">
    <source>
        <dbReference type="ARBA" id="ARBA00022741"/>
    </source>
</evidence>
<dbReference type="Proteomes" id="UP001596025">
    <property type="component" value="Unassembled WGS sequence"/>
</dbReference>
<dbReference type="GO" id="GO:0004715">
    <property type="term" value="F:non-membrane spanning protein tyrosine kinase activity"/>
    <property type="evidence" value="ECO:0007669"/>
    <property type="project" value="UniProtKB-EC"/>
</dbReference>
<dbReference type="NCBIfam" id="TIGR01007">
    <property type="entry name" value="eps_fam"/>
    <property type="match status" value="1"/>
</dbReference>
<evidence type="ECO:0000256" key="3">
    <source>
        <dbReference type="ARBA" id="ARBA00007316"/>
    </source>
</evidence>
<comment type="similarity">
    <text evidence="2">Belongs to the CpsC/CapA family.</text>
</comment>